<name>A0A927CAP3_9BACL</name>
<dbReference type="Proteomes" id="UP000639396">
    <property type="component" value="Unassembled WGS sequence"/>
</dbReference>
<dbReference type="AlphaFoldDB" id="A0A927CAP3"/>
<comment type="caution">
    <text evidence="1">The sequence shown here is derived from an EMBL/GenBank/DDBJ whole genome shotgun (WGS) entry which is preliminary data.</text>
</comment>
<proteinExistence type="predicted"/>
<evidence type="ECO:0000313" key="1">
    <source>
        <dbReference type="EMBL" id="MBD2864195.1"/>
    </source>
</evidence>
<accession>A0A927CAP3</accession>
<dbReference type="SUPFAM" id="SSF55729">
    <property type="entry name" value="Acyl-CoA N-acyltransferases (Nat)"/>
    <property type="match status" value="1"/>
</dbReference>
<dbReference type="RefSeq" id="WP_190929818.1">
    <property type="nucleotide sequence ID" value="NZ_JACXJA010000027.1"/>
</dbReference>
<organism evidence="1 2">
    <name type="scientific">Paenibacillus oceani</name>
    <dbReference type="NCBI Taxonomy" id="2772510"/>
    <lineage>
        <taxon>Bacteria</taxon>
        <taxon>Bacillati</taxon>
        <taxon>Bacillota</taxon>
        <taxon>Bacilli</taxon>
        <taxon>Bacillales</taxon>
        <taxon>Paenibacillaceae</taxon>
        <taxon>Paenibacillus</taxon>
    </lineage>
</organism>
<dbReference type="InterPro" id="IPR016181">
    <property type="entry name" value="Acyl_CoA_acyltransferase"/>
</dbReference>
<sequence>MTLKLETARLDLRMFELSDAAAVQQLAGSQEVARTTLAIPHAAAMTNNPASSKVMVKIGMKPEGVYRQHVLKWGHYEDLALYGMVRSEYLERYKP</sequence>
<dbReference type="EMBL" id="JACXJA010000027">
    <property type="protein sequence ID" value="MBD2864195.1"/>
    <property type="molecule type" value="Genomic_DNA"/>
</dbReference>
<gene>
    <name evidence="1" type="ORF">IDH45_19615</name>
</gene>
<dbReference type="Gene3D" id="3.40.630.30">
    <property type="match status" value="1"/>
</dbReference>
<keyword evidence="2" id="KW-1185">Reference proteome</keyword>
<protein>
    <submittedName>
        <fullName evidence="1">GNAT family N-acetyltransferase</fullName>
    </submittedName>
</protein>
<reference evidence="1" key="1">
    <citation type="submission" date="2020-09" db="EMBL/GenBank/DDBJ databases">
        <title>A novel bacterium of genus Paenibacillus, isolated from South China Sea.</title>
        <authorList>
            <person name="Huang H."/>
            <person name="Mo K."/>
            <person name="Hu Y."/>
        </authorList>
    </citation>
    <scope>NUCLEOTIDE SEQUENCE</scope>
    <source>
        <strain evidence="1">IB182363</strain>
    </source>
</reference>
<evidence type="ECO:0000313" key="2">
    <source>
        <dbReference type="Proteomes" id="UP000639396"/>
    </source>
</evidence>